<keyword evidence="1" id="KW-0472">Membrane</keyword>
<keyword evidence="3" id="KW-1185">Reference proteome</keyword>
<keyword evidence="1" id="KW-0812">Transmembrane</keyword>
<organism evidence="2 3">
    <name type="scientific">Corynebacterium guangdongense</name>
    <dbReference type="NCBI Taxonomy" id="1783348"/>
    <lineage>
        <taxon>Bacteria</taxon>
        <taxon>Bacillati</taxon>
        <taxon>Actinomycetota</taxon>
        <taxon>Actinomycetes</taxon>
        <taxon>Mycobacteriales</taxon>
        <taxon>Corynebacteriaceae</taxon>
        <taxon>Corynebacterium</taxon>
    </lineage>
</organism>
<name>A0ABU1ZX04_9CORY</name>
<dbReference type="EMBL" id="JAVDXZ010000001">
    <property type="protein sequence ID" value="MDR7329468.1"/>
    <property type="molecule type" value="Genomic_DNA"/>
</dbReference>
<evidence type="ECO:0000313" key="2">
    <source>
        <dbReference type="EMBL" id="MDR7329468.1"/>
    </source>
</evidence>
<evidence type="ECO:0008006" key="4">
    <source>
        <dbReference type="Google" id="ProtNLM"/>
    </source>
</evidence>
<evidence type="ECO:0000256" key="1">
    <source>
        <dbReference type="SAM" id="Phobius"/>
    </source>
</evidence>
<comment type="caution">
    <text evidence="2">The sequence shown here is derived from an EMBL/GenBank/DDBJ whole genome shotgun (WGS) entry which is preliminary data.</text>
</comment>
<dbReference type="RefSeq" id="WP_290194245.1">
    <property type="nucleotide sequence ID" value="NZ_CP047654.1"/>
</dbReference>
<feature type="transmembrane region" description="Helical" evidence="1">
    <location>
        <begin position="6"/>
        <end position="24"/>
    </location>
</feature>
<keyword evidence="1" id="KW-1133">Transmembrane helix</keyword>
<evidence type="ECO:0000313" key="3">
    <source>
        <dbReference type="Proteomes" id="UP001180840"/>
    </source>
</evidence>
<dbReference type="Proteomes" id="UP001180840">
    <property type="component" value="Unassembled WGS sequence"/>
</dbReference>
<protein>
    <recommendedName>
        <fullName evidence="4">Secreted protein</fullName>
    </recommendedName>
</protein>
<reference evidence="2" key="1">
    <citation type="submission" date="2023-07" db="EMBL/GenBank/DDBJ databases">
        <title>Sequencing the genomes of 1000 actinobacteria strains.</title>
        <authorList>
            <person name="Klenk H.-P."/>
        </authorList>
    </citation>
    <scope>NUCLEOTIDE SEQUENCE</scope>
    <source>
        <strain evidence="2">DSM 107476</strain>
    </source>
</reference>
<accession>A0ABU1ZX04</accession>
<proteinExistence type="predicted"/>
<gene>
    <name evidence="2" type="ORF">J2S39_001144</name>
</gene>
<sequence>MLESWLVVLIVALVMLALWAYFTAQRLNRLHIRTDAARASLQSMLDRRAAVAAALLPEAAAPARRAEAIVLDYGNFERRASVEREVTAAIEARPGIPPELVDAGVRVELAHRFYNDAVADTRALRTRLPVRLLRLGGTAQLPEFFDF</sequence>